<keyword evidence="1" id="KW-1133">Transmembrane helix</keyword>
<accession>A0A284QK83</accession>
<protein>
    <submittedName>
        <fullName evidence="2">Uncharacterized protein</fullName>
    </submittedName>
</protein>
<proteinExistence type="predicted"/>
<dbReference type="Proteomes" id="UP000219338">
    <property type="component" value="Unassembled WGS sequence"/>
</dbReference>
<keyword evidence="3" id="KW-1185">Reference proteome</keyword>
<dbReference type="AlphaFoldDB" id="A0A284QK83"/>
<evidence type="ECO:0000256" key="1">
    <source>
        <dbReference type="SAM" id="Phobius"/>
    </source>
</evidence>
<evidence type="ECO:0000313" key="3">
    <source>
        <dbReference type="Proteomes" id="UP000219338"/>
    </source>
</evidence>
<sequence>MSPVNNVAHPSLSFSAWRVAVAFAVLLVIAFTVYMLSFCYRAASPPSPPPVPYSEKHGAKKLPLPSSVGSISPPVPCVTKMDDNDIPFFAPYHTNIAPADPKLQPVTGYTHGVMAAGRNLLAGAKKSKGGRMLSLR</sequence>
<gene>
    <name evidence="2" type="ORF">ARMOST_00115</name>
</gene>
<evidence type="ECO:0000313" key="2">
    <source>
        <dbReference type="EMBL" id="SJK96869.1"/>
    </source>
</evidence>
<reference evidence="3" key="1">
    <citation type="journal article" date="2017" name="Nat. Ecol. Evol.">
        <title>Genome expansion and lineage-specific genetic innovations in the forest pathogenic fungi Armillaria.</title>
        <authorList>
            <person name="Sipos G."/>
            <person name="Prasanna A.N."/>
            <person name="Walter M.C."/>
            <person name="O'Connor E."/>
            <person name="Balint B."/>
            <person name="Krizsan K."/>
            <person name="Kiss B."/>
            <person name="Hess J."/>
            <person name="Varga T."/>
            <person name="Slot J."/>
            <person name="Riley R."/>
            <person name="Boka B."/>
            <person name="Rigling D."/>
            <person name="Barry K."/>
            <person name="Lee J."/>
            <person name="Mihaltcheva S."/>
            <person name="LaButti K."/>
            <person name="Lipzen A."/>
            <person name="Waldron R."/>
            <person name="Moloney N.M."/>
            <person name="Sperisen C."/>
            <person name="Kredics L."/>
            <person name="Vagvoelgyi C."/>
            <person name="Patrignani A."/>
            <person name="Fitzpatrick D."/>
            <person name="Nagy I."/>
            <person name="Doyle S."/>
            <person name="Anderson J.B."/>
            <person name="Grigoriev I.V."/>
            <person name="Gueldener U."/>
            <person name="Muensterkoetter M."/>
            <person name="Nagy L.G."/>
        </authorList>
    </citation>
    <scope>NUCLEOTIDE SEQUENCE [LARGE SCALE GENOMIC DNA]</scope>
    <source>
        <strain evidence="3">C18/9</strain>
    </source>
</reference>
<dbReference type="OrthoDB" id="2974941at2759"/>
<name>A0A284QK83_ARMOS</name>
<organism evidence="2 3">
    <name type="scientific">Armillaria ostoyae</name>
    <name type="common">Armillaria root rot fungus</name>
    <dbReference type="NCBI Taxonomy" id="47428"/>
    <lineage>
        <taxon>Eukaryota</taxon>
        <taxon>Fungi</taxon>
        <taxon>Dikarya</taxon>
        <taxon>Basidiomycota</taxon>
        <taxon>Agaricomycotina</taxon>
        <taxon>Agaricomycetes</taxon>
        <taxon>Agaricomycetidae</taxon>
        <taxon>Agaricales</taxon>
        <taxon>Marasmiineae</taxon>
        <taxon>Physalacriaceae</taxon>
        <taxon>Armillaria</taxon>
    </lineage>
</organism>
<keyword evidence="1" id="KW-0472">Membrane</keyword>
<dbReference type="EMBL" id="FUEG01000001">
    <property type="protein sequence ID" value="SJK96869.1"/>
    <property type="molecule type" value="Genomic_DNA"/>
</dbReference>
<feature type="transmembrane region" description="Helical" evidence="1">
    <location>
        <begin position="20"/>
        <end position="40"/>
    </location>
</feature>
<keyword evidence="1" id="KW-0812">Transmembrane</keyword>